<keyword evidence="14" id="KW-0812">Transmembrane</keyword>
<keyword evidence="10" id="KW-0121">Carboxypeptidase</keyword>
<keyword evidence="18" id="KW-0573">Peptidoglycan synthesis</keyword>
<evidence type="ECO:0000256" key="2">
    <source>
        <dbReference type="ARBA" id="ARBA00004249"/>
    </source>
</evidence>
<organism evidence="31 32">
    <name type="scientific">Sinimarinibacterium thermocellulolyticum</name>
    <dbReference type="NCBI Taxonomy" id="3170016"/>
    <lineage>
        <taxon>Bacteria</taxon>
        <taxon>Pseudomonadati</taxon>
        <taxon>Pseudomonadota</taxon>
        <taxon>Gammaproteobacteria</taxon>
        <taxon>Nevskiales</taxon>
        <taxon>Nevskiaceae</taxon>
        <taxon>Sinimarinibacterium</taxon>
    </lineage>
</organism>
<dbReference type="InterPro" id="IPR001264">
    <property type="entry name" value="Glyco_trans_51"/>
</dbReference>
<keyword evidence="9" id="KW-0997">Cell inner membrane</keyword>
<dbReference type="EMBL" id="JBEPIJ010000015">
    <property type="protein sequence ID" value="MES0874850.1"/>
    <property type="molecule type" value="Genomic_DNA"/>
</dbReference>
<accession>A0ABV2AC94</accession>
<dbReference type="Gene3D" id="1.10.3810.10">
    <property type="entry name" value="Biosynthetic peptidoglycan transglycosylase-like"/>
    <property type="match status" value="1"/>
</dbReference>
<reference evidence="31 32" key="1">
    <citation type="submission" date="2024-06" db="EMBL/GenBank/DDBJ databases">
        <authorList>
            <person name="Li Z."/>
            <person name="Jiang Y."/>
        </authorList>
    </citation>
    <scope>NUCLEOTIDE SEQUENCE [LARGE SCALE GENOMIC DNA]</scope>
    <source>
        <strain evidence="31 32">HSW-8</strain>
    </source>
</reference>
<dbReference type="Pfam" id="PF17092">
    <property type="entry name" value="PCB_OB"/>
    <property type="match status" value="1"/>
</dbReference>
<evidence type="ECO:0000256" key="9">
    <source>
        <dbReference type="ARBA" id="ARBA00022519"/>
    </source>
</evidence>
<keyword evidence="17" id="KW-0735">Signal-anchor</keyword>
<dbReference type="InterPro" id="IPR031376">
    <property type="entry name" value="PCB_OB"/>
</dbReference>
<protein>
    <recommendedName>
        <fullName evidence="7">Penicillin-binding protein 1A</fullName>
        <ecNumber evidence="25">2.4.99.28</ecNumber>
        <ecNumber evidence="6">3.4.16.4</ecNumber>
    </recommendedName>
</protein>
<keyword evidence="16" id="KW-0133">Cell shape</keyword>
<dbReference type="NCBIfam" id="TIGR02074">
    <property type="entry name" value="PBP_1a_fam"/>
    <property type="match status" value="1"/>
</dbReference>
<evidence type="ECO:0000313" key="31">
    <source>
        <dbReference type="EMBL" id="MES0874850.1"/>
    </source>
</evidence>
<evidence type="ECO:0000313" key="32">
    <source>
        <dbReference type="Proteomes" id="UP001465331"/>
    </source>
</evidence>
<comment type="similarity">
    <text evidence="5">In the N-terminal section; belongs to the glycosyltransferase 51 family.</text>
</comment>
<keyword evidence="20" id="KW-0472">Membrane</keyword>
<evidence type="ECO:0000256" key="21">
    <source>
        <dbReference type="ARBA" id="ARBA00023251"/>
    </source>
</evidence>
<keyword evidence="15" id="KW-0378">Hydrolase</keyword>
<dbReference type="PANTHER" id="PTHR32282">
    <property type="entry name" value="BINDING PROTEIN TRANSPEPTIDASE, PUTATIVE-RELATED"/>
    <property type="match status" value="1"/>
</dbReference>
<keyword evidence="23" id="KW-0961">Cell wall biogenesis/degradation</keyword>
<evidence type="ECO:0000256" key="13">
    <source>
        <dbReference type="ARBA" id="ARBA00022679"/>
    </source>
</evidence>
<comment type="catalytic activity">
    <reaction evidence="26">
        <text>[GlcNAc-(1-&gt;4)-Mur2Ac(oyl-L-Ala-gamma-D-Glu-L-Lys-D-Ala-D-Ala)](n)-di-trans,octa-cis-undecaprenyl diphosphate + beta-D-GlcNAc-(1-&gt;4)-Mur2Ac(oyl-L-Ala-gamma-D-Glu-L-Lys-D-Ala-D-Ala)-di-trans,octa-cis-undecaprenyl diphosphate = [GlcNAc-(1-&gt;4)-Mur2Ac(oyl-L-Ala-gamma-D-Glu-L-Lys-D-Ala-D-Ala)](n+1)-di-trans,octa-cis-undecaprenyl diphosphate + di-trans,octa-cis-undecaprenyl diphosphate + H(+)</text>
        <dbReference type="Rhea" id="RHEA:23708"/>
        <dbReference type="Rhea" id="RHEA-COMP:9602"/>
        <dbReference type="Rhea" id="RHEA-COMP:9603"/>
        <dbReference type="ChEBI" id="CHEBI:15378"/>
        <dbReference type="ChEBI" id="CHEBI:58405"/>
        <dbReference type="ChEBI" id="CHEBI:60033"/>
        <dbReference type="ChEBI" id="CHEBI:78435"/>
        <dbReference type="EC" id="2.4.99.28"/>
    </reaction>
</comment>
<evidence type="ECO:0000256" key="18">
    <source>
        <dbReference type="ARBA" id="ARBA00022984"/>
    </source>
</evidence>
<dbReference type="Pfam" id="PF00905">
    <property type="entry name" value="Transpeptidase"/>
    <property type="match status" value="1"/>
</dbReference>
<evidence type="ECO:0000256" key="16">
    <source>
        <dbReference type="ARBA" id="ARBA00022960"/>
    </source>
</evidence>
<keyword evidence="11" id="KW-0645">Protease</keyword>
<keyword evidence="19" id="KW-1133">Transmembrane helix</keyword>
<evidence type="ECO:0000256" key="20">
    <source>
        <dbReference type="ARBA" id="ARBA00023136"/>
    </source>
</evidence>
<dbReference type="InterPro" id="IPR050396">
    <property type="entry name" value="Glycosyltr_51/Transpeptidase"/>
</dbReference>
<dbReference type="RefSeq" id="WP_352890232.1">
    <property type="nucleotide sequence ID" value="NZ_JBEPIJ010000015.1"/>
</dbReference>
<evidence type="ECO:0000256" key="25">
    <source>
        <dbReference type="ARBA" id="ARBA00044770"/>
    </source>
</evidence>
<evidence type="ECO:0000256" key="1">
    <source>
        <dbReference type="ARBA" id="ARBA00002624"/>
    </source>
</evidence>
<sequence>MTPYKPASRVLLWLLAIVLLLAALGAASLYAAAVHYGRDLPSVASLRELQLSVPMRIYSRDGKLIGEFGSERRALLRYEELPPRLVQAFLAAEDDRFFEHPGVDWQGLLRAGLKFAATGEKTQGGSTITMQLARNVFLSSERTFTRKFKEILLALRIERELSKEQIIELYLNKIFLGERAYGVGAAALVYFGQTVDGLTLGQAATIAGLPKAPSRDNPVVNPQRAAERRDYVLRRMHAQGYISTAELQAALAEPLLVRPYRPPVEVEADYVAEMVRAELVGRYGEAAYSLGLTVTTTVDAAKQAAANAALRAALLAYDRRHGWRGPEARLPAELLAQPDSPEFAAEFGRLLPVGGLQPAVVSAFAGGRLDLLTASGPLTLQGEALAWAGLGDKNRLMPGDIVRVDRSTATPQLAQLPQVQGALVALDPDDGAIEALVGGFDFHAGKFNRATQARRQAGSGFKPFLYAAAMAHGYTPASVLLDAPVVFDDPHLEATWRPENYGGDIKGPMRLREALVQSRNLVSIRLLMGLGIDTALDYIPRFGLPAERLPRDLTMALGSAVFTPLEMARAYATLANGGFVVDPYVILEVRDGRGEVIERARPKRACPECVAPAVPAPDAAADLLSATPAPTPAPTPLVDDADREWLPAEQTVDPAVAWLIGDILHDVTVRGTAAKVAELKRNDLAGKTGTSNDETDAWFNGYQRHQVAVVWVGFDRPTPLGRGEVGGRAALPAWMDYMRVALDGVAQERAPRPSGLVNVRIDPDTGFLAAAGDPDAIFETVPLASVPPAMESPQQRQDEGSGLQDLF</sequence>
<evidence type="ECO:0000256" key="7">
    <source>
        <dbReference type="ARBA" id="ARBA00018638"/>
    </source>
</evidence>
<comment type="function">
    <text evidence="1">Cell wall formation. Synthesis of cross-linked peptidoglycan from the lipid intermediates. The enzyme has a penicillin-insensitive transglycosylase N-terminal domain (formation of linear glycan strands) and a penicillin-sensitive transpeptidase C-terminal domain (cross-linking of the peptide subunits).</text>
</comment>
<evidence type="ECO:0000256" key="24">
    <source>
        <dbReference type="ARBA" id="ARBA00034000"/>
    </source>
</evidence>
<keyword evidence="12" id="KW-0328">Glycosyltransferase</keyword>
<proteinExistence type="inferred from homology"/>
<dbReference type="SUPFAM" id="SSF53955">
    <property type="entry name" value="Lysozyme-like"/>
    <property type="match status" value="1"/>
</dbReference>
<evidence type="ECO:0000256" key="10">
    <source>
        <dbReference type="ARBA" id="ARBA00022645"/>
    </source>
</evidence>
<feature type="domain" description="Penicillin-binding protein transpeptidase" evidence="28">
    <location>
        <begin position="421"/>
        <end position="708"/>
    </location>
</feature>
<evidence type="ECO:0000256" key="17">
    <source>
        <dbReference type="ARBA" id="ARBA00022968"/>
    </source>
</evidence>
<keyword evidence="8" id="KW-1003">Cell membrane</keyword>
<name>A0ABV2AC94_9GAMM</name>
<dbReference type="InterPro" id="IPR001460">
    <property type="entry name" value="PCN-bd_Tpept"/>
</dbReference>
<dbReference type="InterPro" id="IPR012338">
    <property type="entry name" value="Beta-lactam/transpept-like"/>
</dbReference>
<evidence type="ECO:0000256" key="23">
    <source>
        <dbReference type="ARBA" id="ARBA00023316"/>
    </source>
</evidence>
<evidence type="ECO:0000256" key="19">
    <source>
        <dbReference type="ARBA" id="ARBA00022989"/>
    </source>
</evidence>
<comment type="pathway">
    <text evidence="3">Cell wall biogenesis; peptidoglycan biosynthesis.</text>
</comment>
<keyword evidence="13" id="KW-0808">Transferase</keyword>
<keyword evidence="22" id="KW-0511">Multifunctional enzyme</keyword>
<evidence type="ECO:0000256" key="14">
    <source>
        <dbReference type="ARBA" id="ARBA00022692"/>
    </source>
</evidence>
<comment type="caution">
    <text evidence="31">The sequence shown here is derived from an EMBL/GenBank/DDBJ whole genome shotgun (WGS) entry which is preliminary data.</text>
</comment>
<evidence type="ECO:0000259" key="30">
    <source>
        <dbReference type="Pfam" id="PF17092"/>
    </source>
</evidence>
<keyword evidence="21" id="KW-0046">Antibiotic resistance</keyword>
<evidence type="ECO:0000256" key="12">
    <source>
        <dbReference type="ARBA" id="ARBA00022676"/>
    </source>
</evidence>
<keyword evidence="32" id="KW-1185">Reference proteome</keyword>
<evidence type="ECO:0000256" key="26">
    <source>
        <dbReference type="ARBA" id="ARBA00049902"/>
    </source>
</evidence>
<dbReference type="InterPro" id="IPR023346">
    <property type="entry name" value="Lysozyme-like_dom_sf"/>
</dbReference>
<evidence type="ECO:0000256" key="27">
    <source>
        <dbReference type="SAM" id="MobiDB-lite"/>
    </source>
</evidence>
<dbReference type="Pfam" id="PF00912">
    <property type="entry name" value="Transgly"/>
    <property type="match status" value="1"/>
</dbReference>
<dbReference type="EC" id="3.4.16.4" evidence="6"/>
<dbReference type="Proteomes" id="UP001465331">
    <property type="component" value="Unassembled WGS sequence"/>
</dbReference>
<gene>
    <name evidence="31" type="ORF">ABSH63_12670</name>
</gene>
<dbReference type="EC" id="2.4.99.28" evidence="25"/>
<evidence type="ECO:0000256" key="8">
    <source>
        <dbReference type="ARBA" id="ARBA00022475"/>
    </source>
</evidence>
<feature type="domain" description="Glycosyl transferase family 51" evidence="29">
    <location>
        <begin position="61"/>
        <end position="237"/>
    </location>
</feature>
<evidence type="ECO:0000256" key="11">
    <source>
        <dbReference type="ARBA" id="ARBA00022670"/>
    </source>
</evidence>
<dbReference type="Gene3D" id="3.40.710.10">
    <property type="entry name" value="DD-peptidase/beta-lactamase superfamily"/>
    <property type="match status" value="2"/>
</dbReference>
<evidence type="ECO:0000259" key="29">
    <source>
        <dbReference type="Pfam" id="PF00912"/>
    </source>
</evidence>
<dbReference type="SUPFAM" id="SSF56601">
    <property type="entry name" value="beta-lactamase/transpeptidase-like"/>
    <property type="match status" value="1"/>
</dbReference>
<comment type="similarity">
    <text evidence="4">In the C-terminal section; belongs to the transpeptidase family.</text>
</comment>
<evidence type="ECO:0000256" key="3">
    <source>
        <dbReference type="ARBA" id="ARBA00004752"/>
    </source>
</evidence>
<feature type="domain" description="Penicillin-binding protein OB-like" evidence="30">
    <location>
        <begin position="323"/>
        <end position="419"/>
    </location>
</feature>
<dbReference type="PANTHER" id="PTHR32282:SF27">
    <property type="entry name" value="PENICILLIN-BINDING PROTEIN 1A"/>
    <property type="match status" value="1"/>
</dbReference>
<evidence type="ECO:0000256" key="6">
    <source>
        <dbReference type="ARBA" id="ARBA00012448"/>
    </source>
</evidence>
<comment type="subcellular location">
    <subcellularLocation>
        <location evidence="2">Cell inner membrane</location>
        <topology evidence="2">Single-pass type II membrane protein</topology>
    </subcellularLocation>
</comment>
<dbReference type="InterPro" id="IPR036950">
    <property type="entry name" value="PBP_transglycosylase"/>
</dbReference>
<feature type="region of interest" description="Disordered" evidence="27">
    <location>
        <begin position="785"/>
        <end position="807"/>
    </location>
</feature>
<comment type="catalytic activity">
    <reaction evidence="24">
        <text>Preferential cleavage: (Ac)2-L-Lys-D-Ala-|-D-Ala. Also transpeptidation of peptidyl-alanyl moieties that are N-acyl substituents of D-alanine.</text>
        <dbReference type="EC" id="3.4.16.4"/>
    </reaction>
</comment>
<evidence type="ECO:0000259" key="28">
    <source>
        <dbReference type="Pfam" id="PF00905"/>
    </source>
</evidence>
<evidence type="ECO:0000256" key="5">
    <source>
        <dbReference type="ARBA" id="ARBA00007739"/>
    </source>
</evidence>
<evidence type="ECO:0000256" key="15">
    <source>
        <dbReference type="ARBA" id="ARBA00022801"/>
    </source>
</evidence>
<evidence type="ECO:0000256" key="4">
    <source>
        <dbReference type="ARBA" id="ARBA00007090"/>
    </source>
</evidence>
<evidence type="ECO:0000256" key="22">
    <source>
        <dbReference type="ARBA" id="ARBA00023268"/>
    </source>
</evidence>